<evidence type="ECO:0000313" key="2">
    <source>
        <dbReference type="Proteomes" id="UP000653797"/>
    </source>
</evidence>
<comment type="caution">
    <text evidence="1">The sequence shown here is derived from an EMBL/GenBank/DDBJ whole genome shotgun (WGS) entry which is preliminary data.</text>
</comment>
<protein>
    <submittedName>
        <fullName evidence="1">Uncharacterized protein</fullName>
    </submittedName>
</protein>
<dbReference type="AlphaFoldDB" id="A0A927GDM7"/>
<evidence type="ECO:0000313" key="1">
    <source>
        <dbReference type="EMBL" id="MBD2753731.1"/>
    </source>
</evidence>
<reference evidence="1" key="1">
    <citation type="submission" date="2020-09" db="EMBL/GenBank/DDBJ databases">
        <authorList>
            <person name="Kim M.K."/>
        </authorList>
    </citation>
    <scope>NUCLEOTIDE SEQUENCE</scope>
    <source>
        <strain evidence="1">BT704</strain>
    </source>
</reference>
<dbReference type="RefSeq" id="WP_191039379.1">
    <property type="nucleotide sequence ID" value="NZ_JACXAA010000004.1"/>
</dbReference>
<gene>
    <name evidence="1" type="ORF">IC230_12575</name>
</gene>
<organism evidence="1 2">
    <name type="scientific">Spirosoma validum</name>
    <dbReference type="NCBI Taxonomy" id="2771355"/>
    <lineage>
        <taxon>Bacteria</taxon>
        <taxon>Pseudomonadati</taxon>
        <taxon>Bacteroidota</taxon>
        <taxon>Cytophagia</taxon>
        <taxon>Cytophagales</taxon>
        <taxon>Cytophagaceae</taxon>
        <taxon>Spirosoma</taxon>
    </lineage>
</organism>
<sequence>MHGYSSVSLFCVADLTHNLAEGGKLSILNHLHPVLLGYVLEPGMIAPKHERHHLGQWRRRGLIKDWTE</sequence>
<proteinExistence type="predicted"/>
<name>A0A927GDM7_9BACT</name>
<keyword evidence="2" id="KW-1185">Reference proteome</keyword>
<dbReference type="EMBL" id="JACXAA010000004">
    <property type="protein sequence ID" value="MBD2753731.1"/>
    <property type="molecule type" value="Genomic_DNA"/>
</dbReference>
<dbReference type="Proteomes" id="UP000653797">
    <property type="component" value="Unassembled WGS sequence"/>
</dbReference>
<accession>A0A927GDM7</accession>